<keyword evidence="1" id="KW-0472">Membrane</keyword>
<name>A0A372LIE8_9BACI</name>
<dbReference type="NCBIfam" id="TIGR02876">
    <property type="entry name" value="spore_yqfD"/>
    <property type="match status" value="1"/>
</dbReference>
<comment type="caution">
    <text evidence="2">The sequence shown here is derived from an EMBL/GenBank/DDBJ whole genome shotgun (WGS) entry which is preliminary data.</text>
</comment>
<gene>
    <name evidence="2" type="primary">yqfD</name>
    <name evidence="2" type="ORF">D0466_07730</name>
</gene>
<dbReference type="InterPro" id="IPR010690">
    <property type="entry name" value="YqfD"/>
</dbReference>
<keyword evidence="1" id="KW-1133">Transmembrane helix</keyword>
<protein>
    <submittedName>
        <fullName evidence="2">Sporulation protein YqfD</fullName>
    </submittedName>
</protein>
<accession>A0A372LIE8</accession>
<dbReference type="EMBL" id="QVTD01000003">
    <property type="protein sequence ID" value="RFU65752.1"/>
    <property type="molecule type" value="Genomic_DNA"/>
</dbReference>
<reference evidence="2 3" key="1">
    <citation type="submission" date="2018-08" db="EMBL/GenBank/DDBJ databases">
        <title>Bacillus chawlae sp. nov., Bacillus glennii sp. nov., and Bacillus saganii sp. nov. Isolated from the Vehicle Assembly Building at Kennedy Space Center where the Viking Spacecraft were Assembled.</title>
        <authorList>
            <person name="Seuylemezian A."/>
            <person name="Vaishampayan P."/>
        </authorList>
    </citation>
    <scope>NUCLEOTIDE SEQUENCE [LARGE SCALE GENOMIC DNA]</scope>
    <source>
        <strain evidence="2 3">V44-8</strain>
    </source>
</reference>
<proteinExistence type="predicted"/>
<keyword evidence="3" id="KW-1185">Reference proteome</keyword>
<evidence type="ECO:0000256" key="1">
    <source>
        <dbReference type="SAM" id="Phobius"/>
    </source>
</evidence>
<feature type="transmembrane region" description="Helical" evidence="1">
    <location>
        <begin position="91"/>
        <end position="112"/>
    </location>
</feature>
<dbReference type="RefSeq" id="WP_117321924.1">
    <property type="nucleotide sequence ID" value="NZ_QVTD01000003.1"/>
</dbReference>
<dbReference type="OrthoDB" id="1640349at2"/>
<evidence type="ECO:0000313" key="3">
    <source>
        <dbReference type="Proteomes" id="UP000262939"/>
    </source>
</evidence>
<sequence>MKNQWTNFYTGYVIVKANGKGTERLINALLKKGIPIWDVKRAGTDSLVFCIDLKEVPKLRETVRSSDCKVTFISGKGGPFLLRRLLKNSGFLAGSLAFLVCLFVLSNMVWGIEIHNANPETEYAIRKELDKMGVKIGKVQFLLDDVDTIQRKLSDNVSALTWIGVELKGTTYHFQVVEKKQPKAEKKLSPQNLVAKKKATIADMFVEKGQPMIKVNDNVYKGQLLVSGIIGKEDTPKVVSARGVILGETWYNSTIEVPLKSNFSVFNGDEMTKHFLSIGNFSLPIWGFKDPGYKHFEKDTTVRPFHFLKWELPIGYKTETKRSKEDIVREYTPAQAHKEAAKMGRADLKKQLPADAEIKKEKILHTTNQNGKVKLIILYQVIENIAAGQPIIQGD</sequence>
<evidence type="ECO:0000313" key="2">
    <source>
        <dbReference type="EMBL" id="RFU65752.1"/>
    </source>
</evidence>
<organism evidence="2 3">
    <name type="scientific">Peribacillus glennii</name>
    <dbReference type="NCBI Taxonomy" id="2303991"/>
    <lineage>
        <taxon>Bacteria</taxon>
        <taxon>Bacillati</taxon>
        <taxon>Bacillota</taxon>
        <taxon>Bacilli</taxon>
        <taxon>Bacillales</taxon>
        <taxon>Bacillaceae</taxon>
        <taxon>Peribacillus</taxon>
    </lineage>
</organism>
<dbReference type="Proteomes" id="UP000262939">
    <property type="component" value="Unassembled WGS sequence"/>
</dbReference>
<keyword evidence="1" id="KW-0812">Transmembrane</keyword>
<dbReference type="PIRSF" id="PIRSF029895">
    <property type="entry name" value="SpoIV"/>
    <property type="match status" value="1"/>
</dbReference>
<dbReference type="Pfam" id="PF06898">
    <property type="entry name" value="YqfD"/>
    <property type="match status" value="1"/>
</dbReference>
<dbReference type="AlphaFoldDB" id="A0A372LIE8"/>